<dbReference type="SUPFAM" id="SSF53098">
    <property type="entry name" value="Ribonuclease H-like"/>
    <property type="match status" value="1"/>
</dbReference>
<gene>
    <name evidence="2" type="ORF">LIER_25904</name>
</gene>
<dbReference type="InterPro" id="IPR012337">
    <property type="entry name" value="RNaseH-like_sf"/>
</dbReference>
<keyword evidence="3" id="KW-1185">Reference proteome</keyword>
<organism evidence="2 3">
    <name type="scientific">Lithospermum erythrorhizon</name>
    <name type="common">Purple gromwell</name>
    <name type="synonym">Lithospermum officinale var. erythrorhizon</name>
    <dbReference type="NCBI Taxonomy" id="34254"/>
    <lineage>
        <taxon>Eukaryota</taxon>
        <taxon>Viridiplantae</taxon>
        <taxon>Streptophyta</taxon>
        <taxon>Embryophyta</taxon>
        <taxon>Tracheophyta</taxon>
        <taxon>Spermatophyta</taxon>
        <taxon>Magnoliopsida</taxon>
        <taxon>eudicotyledons</taxon>
        <taxon>Gunneridae</taxon>
        <taxon>Pentapetalae</taxon>
        <taxon>asterids</taxon>
        <taxon>lamiids</taxon>
        <taxon>Boraginales</taxon>
        <taxon>Boraginaceae</taxon>
        <taxon>Boraginoideae</taxon>
        <taxon>Lithospermeae</taxon>
        <taxon>Lithospermum</taxon>
    </lineage>
</organism>
<evidence type="ECO:0000313" key="2">
    <source>
        <dbReference type="EMBL" id="GAA0171990.1"/>
    </source>
</evidence>
<dbReference type="AlphaFoldDB" id="A0AAV3R805"/>
<evidence type="ECO:0000259" key="1">
    <source>
        <dbReference type="PROSITE" id="PS50994"/>
    </source>
</evidence>
<dbReference type="Proteomes" id="UP001454036">
    <property type="component" value="Unassembled WGS sequence"/>
</dbReference>
<dbReference type="InterPro" id="IPR036397">
    <property type="entry name" value="RNaseH_sf"/>
</dbReference>
<evidence type="ECO:0000313" key="3">
    <source>
        <dbReference type="Proteomes" id="UP001454036"/>
    </source>
</evidence>
<comment type="caution">
    <text evidence="2">The sequence shown here is derived from an EMBL/GenBank/DDBJ whole genome shotgun (WGS) entry which is preliminary data.</text>
</comment>
<dbReference type="GO" id="GO:0015074">
    <property type="term" value="P:DNA integration"/>
    <property type="evidence" value="ECO:0007669"/>
    <property type="project" value="InterPro"/>
</dbReference>
<dbReference type="Gene3D" id="3.30.420.10">
    <property type="entry name" value="Ribonuclease H-like superfamily/Ribonuclease H"/>
    <property type="match status" value="1"/>
</dbReference>
<sequence length="113" mass="12911">MPMITSGDTTLANIPHQHPHEMISMLCPVPFYQSGGHWGDLPKAPGGKKYTIVAVDYFTKWVEAKPLTRQDQEGVYQFLKEIFTRFGVPRVLVTDNGTQFTTGRIEDPCWRWV</sequence>
<dbReference type="PANTHER" id="PTHR37984">
    <property type="entry name" value="PROTEIN CBG26694"/>
    <property type="match status" value="1"/>
</dbReference>
<feature type="domain" description="Integrase catalytic" evidence="1">
    <location>
        <begin position="24"/>
        <end position="113"/>
    </location>
</feature>
<dbReference type="InterPro" id="IPR001584">
    <property type="entry name" value="Integrase_cat-core"/>
</dbReference>
<dbReference type="PANTHER" id="PTHR37984:SF5">
    <property type="entry name" value="PROTEIN NYNRIN-LIKE"/>
    <property type="match status" value="1"/>
</dbReference>
<dbReference type="InterPro" id="IPR050951">
    <property type="entry name" value="Retrovirus_Pol_polyprotein"/>
</dbReference>
<dbReference type="EMBL" id="BAABME010007904">
    <property type="protein sequence ID" value="GAA0171990.1"/>
    <property type="molecule type" value="Genomic_DNA"/>
</dbReference>
<dbReference type="Pfam" id="PF00665">
    <property type="entry name" value="rve"/>
    <property type="match status" value="1"/>
</dbReference>
<protein>
    <recommendedName>
        <fullName evidence="1">Integrase catalytic domain-containing protein</fullName>
    </recommendedName>
</protein>
<reference evidence="2 3" key="1">
    <citation type="submission" date="2024-01" db="EMBL/GenBank/DDBJ databases">
        <title>The complete chloroplast genome sequence of Lithospermum erythrorhizon: insights into the phylogenetic relationship among Boraginaceae species and the maternal lineages of purple gromwells.</title>
        <authorList>
            <person name="Okada T."/>
            <person name="Watanabe K."/>
        </authorList>
    </citation>
    <scope>NUCLEOTIDE SEQUENCE [LARGE SCALE GENOMIC DNA]</scope>
</reference>
<name>A0AAV3R805_LITER</name>
<proteinExistence type="predicted"/>
<dbReference type="GO" id="GO:0003676">
    <property type="term" value="F:nucleic acid binding"/>
    <property type="evidence" value="ECO:0007669"/>
    <property type="project" value="InterPro"/>
</dbReference>
<dbReference type="PROSITE" id="PS50994">
    <property type="entry name" value="INTEGRASE"/>
    <property type="match status" value="1"/>
</dbReference>
<accession>A0AAV3R805</accession>